<accession>A0A0A9BRU6</accession>
<dbReference type="EMBL" id="GBRH01233027">
    <property type="protein sequence ID" value="JAD64868.1"/>
    <property type="molecule type" value="Transcribed_RNA"/>
</dbReference>
<reference evidence="1" key="1">
    <citation type="submission" date="2014-09" db="EMBL/GenBank/DDBJ databases">
        <authorList>
            <person name="Magalhaes I.L.F."/>
            <person name="Oliveira U."/>
            <person name="Santos F.R."/>
            <person name="Vidigal T.H.D.A."/>
            <person name="Brescovit A.D."/>
            <person name="Santos A.J."/>
        </authorList>
    </citation>
    <scope>NUCLEOTIDE SEQUENCE</scope>
    <source>
        <tissue evidence="1">Shoot tissue taken approximately 20 cm above the soil surface</tissue>
    </source>
</reference>
<organism evidence="1">
    <name type="scientific">Arundo donax</name>
    <name type="common">Giant reed</name>
    <name type="synonym">Donax arundinaceus</name>
    <dbReference type="NCBI Taxonomy" id="35708"/>
    <lineage>
        <taxon>Eukaryota</taxon>
        <taxon>Viridiplantae</taxon>
        <taxon>Streptophyta</taxon>
        <taxon>Embryophyta</taxon>
        <taxon>Tracheophyta</taxon>
        <taxon>Spermatophyta</taxon>
        <taxon>Magnoliopsida</taxon>
        <taxon>Liliopsida</taxon>
        <taxon>Poales</taxon>
        <taxon>Poaceae</taxon>
        <taxon>PACMAD clade</taxon>
        <taxon>Arundinoideae</taxon>
        <taxon>Arundineae</taxon>
        <taxon>Arundo</taxon>
    </lineage>
</organism>
<evidence type="ECO:0000313" key="1">
    <source>
        <dbReference type="EMBL" id="JAD64868.1"/>
    </source>
</evidence>
<protein>
    <submittedName>
        <fullName evidence="1">Uncharacterized protein</fullName>
    </submittedName>
</protein>
<name>A0A0A9BRU6_ARUDO</name>
<dbReference type="AlphaFoldDB" id="A0A0A9BRU6"/>
<proteinExistence type="predicted"/>
<sequence>MPAKYHHRNVSDLATEEEREVSYQFLDVENHDFISNG</sequence>
<reference evidence="1" key="2">
    <citation type="journal article" date="2015" name="Data Brief">
        <title>Shoot transcriptome of the giant reed, Arundo donax.</title>
        <authorList>
            <person name="Barrero R.A."/>
            <person name="Guerrero F.D."/>
            <person name="Moolhuijzen P."/>
            <person name="Goolsby J.A."/>
            <person name="Tidwell J."/>
            <person name="Bellgard S.E."/>
            <person name="Bellgard M.I."/>
        </authorList>
    </citation>
    <scope>NUCLEOTIDE SEQUENCE</scope>
    <source>
        <tissue evidence="1">Shoot tissue taken approximately 20 cm above the soil surface</tissue>
    </source>
</reference>